<accession>A0A367X6S4</accession>
<name>A0A367X6S4_9PROT</name>
<feature type="compositionally biased region" description="Basic and acidic residues" evidence="1">
    <location>
        <begin position="28"/>
        <end position="39"/>
    </location>
</feature>
<sequence length="66" mass="7497">MIDLTAATGPEQFRKTNSRKQDQYMAPDPERSIRGKTDMKFPRIIRTFGALEPVGQFHQSGLEPGF</sequence>
<evidence type="ECO:0000256" key="1">
    <source>
        <dbReference type="SAM" id="MobiDB-lite"/>
    </source>
</evidence>
<proteinExistence type="predicted"/>
<evidence type="ECO:0000313" key="2">
    <source>
        <dbReference type="EMBL" id="RCK49364.1"/>
    </source>
</evidence>
<dbReference type="Proteomes" id="UP000252255">
    <property type="component" value="Unassembled WGS sequence"/>
</dbReference>
<protein>
    <submittedName>
        <fullName evidence="2">Uncharacterized protein</fullName>
    </submittedName>
</protein>
<reference evidence="2 3" key="1">
    <citation type="submission" date="2014-07" db="EMBL/GenBank/DDBJ databases">
        <title>Draft genome sequence of Thalassospira profundimaris PR54-5.</title>
        <authorList>
            <person name="Lai Q."/>
            <person name="Shao Z."/>
        </authorList>
    </citation>
    <scope>NUCLEOTIDE SEQUENCE [LARGE SCALE GENOMIC DNA]</scope>
    <source>
        <strain evidence="2 3">PR54-5</strain>
    </source>
</reference>
<gene>
    <name evidence="2" type="ORF">TH30_03365</name>
</gene>
<dbReference type="AlphaFoldDB" id="A0A367X6S4"/>
<evidence type="ECO:0000313" key="3">
    <source>
        <dbReference type="Proteomes" id="UP000252255"/>
    </source>
</evidence>
<feature type="region of interest" description="Disordered" evidence="1">
    <location>
        <begin position="1"/>
        <end position="39"/>
    </location>
</feature>
<comment type="caution">
    <text evidence="2">The sequence shown here is derived from an EMBL/GenBank/DDBJ whole genome shotgun (WGS) entry which is preliminary data.</text>
</comment>
<organism evidence="2 3">
    <name type="scientific">Thalassospira profundimaris</name>
    <dbReference type="NCBI Taxonomy" id="502049"/>
    <lineage>
        <taxon>Bacteria</taxon>
        <taxon>Pseudomonadati</taxon>
        <taxon>Pseudomonadota</taxon>
        <taxon>Alphaproteobacteria</taxon>
        <taxon>Rhodospirillales</taxon>
        <taxon>Thalassospiraceae</taxon>
        <taxon>Thalassospira</taxon>
    </lineage>
</organism>
<dbReference type="EMBL" id="JPWI01000001">
    <property type="protein sequence ID" value="RCK49364.1"/>
    <property type="molecule type" value="Genomic_DNA"/>
</dbReference>